<comment type="caution">
    <text evidence="1">The sequence shown here is derived from an EMBL/GenBank/DDBJ whole genome shotgun (WGS) entry which is preliminary data.</text>
</comment>
<reference evidence="1 2" key="1">
    <citation type="journal article" date="2014" name="Am. J. Bot.">
        <title>Genome assembly and annotation for red clover (Trifolium pratense; Fabaceae).</title>
        <authorList>
            <person name="Istvanek J."/>
            <person name="Jaros M."/>
            <person name="Krenek A."/>
            <person name="Repkova J."/>
        </authorList>
    </citation>
    <scope>NUCLEOTIDE SEQUENCE [LARGE SCALE GENOMIC DNA]</scope>
    <source>
        <strain evidence="2">cv. Tatra</strain>
        <tissue evidence="1">Young leaves</tissue>
    </source>
</reference>
<proteinExistence type="predicted"/>
<organism evidence="1 2">
    <name type="scientific">Trifolium pratense</name>
    <name type="common">Red clover</name>
    <dbReference type="NCBI Taxonomy" id="57577"/>
    <lineage>
        <taxon>Eukaryota</taxon>
        <taxon>Viridiplantae</taxon>
        <taxon>Streptophyta</taxon>
        <taxon>Embryophyta</taxon>
        <taxon>Tracheophyta</taxon>
        <taxon>Spermatophyta</taxon>
        <taxon>Magnoliopsida</taxon>
        <taxon>eudicotyledons</taxon>
        <taxon>Gunneridae</taxon>
        <taxon>Pentapetalae</taxon>
        <taxon>rosids</taxon>
        <taxon>fabids</taxon>
        <taxon>Fabales</taxon>
        <taxon>Fabaceae</taxon>
        <taxon>Papilionoideae</taxon>
        <taxon>50 kb inversion clade</taxon>
        <taxon>NPAAA clade</taxon>
        <taxon>Hologalegina</taxon>
        <taxon>IRL clade</taxon>
        <taxon>Trifolieae</taxon>
        <taxon>Trifolium</taxon>
    </lineage>
</organism>
<dbReference type="AlphaFoldDB" id="A0A2K3P813"/>
<dbReference type="Proteomes" id="UP000236291">
    <property type="component" value="Unassembled WGS sequence"/>
</dbReference>
<sequence length="60" mass="6847">MMICPSEGLASRVMREHDQLVIRKWCASEKERTKMTNTPEGLAVAMRTHGKQRVNQNGPH</sequence>
<dbReference type="EMBL" id="ASHM01004521">
    <property type="protein sequence ID" value="PNY11418.1"/>
    <property type="molecule type" value="Genomic_DNA"/>
</dbReference>
<reference evidence="1 2" key="2">
    <citation type="journal article" date="2017" name="Front. Plant Sci.">
        <title>Gene Classification and Mining of Molecular Markers Useful in Red Clover (Trifolium pratense) Breeding.</title>
        <authorList>
            <person name="Istvanek J."/>
            <person name="Dluhosova J."/>
            <person name="Dluhos P."/>
            <person name="Patkova L."/>
            <person name="Nedelnik J."/>
            <person name="Repkova J."/>
        </authorList>
    </citation>
    <scope>NUCLEOTIDE SEQUENCE [LARGE SCALE GENOMIC DNA]</scope>
    <source>
        <strain evidence="2">cv. Tatra</strain>
        <tissue evidence="1">Young leaves</tissue>
    </source>
</reference>
<gene>
    <name evidence="1" type="ORF">L195_g008024</name>
</gene>
<name>A0A2K3P813_TRIPR</name>
<evidence type="ECO:0000313" key="2">
    <source>
        <dbReference type="Proteomes" id="UP000236291"/>
    </source>
</evidence>
<protein>
    <submittedName>
        <fullName evidence="1">Uncharacterized protein</fullName>
    </submittedName>
</protein>
<evidence type="ECO:0000313" key="1">
    <source>
        <dbReference type="EMBL" id="PNY11418.1"/>
    </source>
</evidence>
<accession>A0A2K3P813</accession>